<feature type="domain" description="Response regulatory" evidence="4">
    <location>
        <begin position="149"/>
        <end position="264"/>
    </location>
</feature>
<dbReference type="RefSeq" id="WP_136348993.1">
    <property type="nucleotide sequence ID" value="NZ_SSOC01000005.1"/>
</dbReference>
<comment type="caution">
    <text evidence="5">The sequence shown here is derived from an EMBL/GenBank/DDBJ whole genome shotgun (WGS) entry which is preliminary data.</text>
</comment>
<feature type="domain" description="Response regulatory" evidence="4">
    <location>
        <begin position="9"/>
        <end position="123"/>
    </location>
</feature>
<dbReference type="PANTHER" id="PTHR44591:SF19">
    <property type="entry name" value="TWO-COMPONENT RESPONSE REGULATOR-RELATED"/>
    <property type="match status" value="1"/>
</dbReference>
<evidence type="ECO:0000256" key="3">
    <source>
        <dbReference type="SAM" id="MobiDB-lite"/>
    </source>
</evidence>
<protein>
    <submittedName>
        <fullName evidence="5">Response regulator</fullName>
    </submittedName>
</protein>
<dbReference type="PANTHER" id="PTHR44591">
    <property type="entry name" value="STRESS RESPONSE REGULATOR PROTEIN 1"/>
    <property type="match status" value="1"/>
</dbReference>
<dbReference type="EMBL" id="SSOC01000005">
    <property type="protein sequence ID" value="THF63832.1"/>
    <property type="molecule type" value="Genomic_DNA"/>
</dbReference>
<evidence type="ECO:0000256" key="1">
    <source>
        <dbReference type="ARBA" id="ARBA00022553"/>
    </source>
</evidence>
<accession>A0A4S4AYW8</accession>
<dbReference type="PROSITE" id="PS50110">
    <property type="entry name" value="RESPONSE_REGULATORY"/>
    <property type="match status" value="2"/>
</dbReference>
<dbReference type="Gene3D" id="3.40.50.2300">
    <property type="match status" value="2"/>
</dbReference>
<organism evidence="5 6">
    <name type="scientific">Pseudothauera nasutitermitis</name>
    <dbReference type="NCBI Taxonomy" id="2565930"/>
    <lineage>
        <taxon>Bacteria</taxon>
        <taxon>Pseudomonadati</taxon>
        <taxon>Pseudomonadota</taxon>
        <taxon>Betaproteobacteria</taxon>
        <taxon>Rhodocyclales</taxon>
        <taxon>Zoogloeaceae</taxon>
        <taxon>Pseudothauera</taxon>
    </lineage>
</organism>
<dbReference type="CDD" id="cd17569">
    <property type="entry name" value="REC_HupR-like"/>
    <property type="match status" value="1"/>
</dbReference>
<gene>
    <name evidence="5" type="ORF">E6C76_14715</name>
</gene>
<feature type="compositionally biased region" description="Low complexity" evidence="3">
    <location>
        <begin position="131"/>
        <end position="142"/>
    </location>
</feature>
<keyword evidence="6" id="KW-1185">Reference proteome</keyword>
<dbReference type="InterPro" id="IPR011006">
    <property type="entry name" value="CheY-like_superfamily"/>
</dbReference>
<evidence type="ECO:0000313" key="5">
    <source>
        <dbReference type="EMBL" id="THF63832.1"/>
    </source>
</evidence>
<proteinExistence type="predicted"/>
<dbReference type="OrthoDB" id="9763857at2"/>
<dbReference type="Pfam" id="PF00072">
    <property type="entry name" value="Response_reg"/>
    <property type="match status" value="2"/>
</dbReference>
<dbReference type="SMART" id="SM00448">
    <property type="entry name" value="REC"/>
    <property type="match status" value="2"/>
</dbReference>
<evidence type="ECO:0000259" key="4">
    <source>
        <dbReference type="PROSITE" id="PS50110"/>
    </source>
</evidence>
<feature type="region of interest" description="Disordered" evidence="3">
    <location>
        <begin position="123"/>
        <end position="142"/>
    </location>
</feature>
<sequence>MSEPRPPIRLMFVDDESRILRSLALQFRRDYEVITQNDPQLALETLRNERIDILVSDQRMPGMNGAELLARARTLQPASVRILLTGYSDLDAAVQALNDGEIFRYLTKPWNPQEMAQTIAQAAEQSRLQRAAPPANDASASDAPTRNVGILLLDSDPVIEARVLELCALGGHHLYRASRLDEAVALLNREHVDILISDLRLGERALSPLLKSLAQARPQALTIVTTPYQDTQALLTLINQARIFRYVLKPVSVKLFERALHAAVTQSRHWQLQPHIAVPRTPEAPRDEQERATVNGLVGMLGRLRERFASRL</sequence>
<evidence type="ECO:0000256" key="2">
    <source>
        <dbReference type="PROSITE-ProRule" id="PRU00169"/>
    </source>
</evidence>
<dbReference type="Proteomes" id="UP000308430">
    <property type="component" value="Unassembled WGS sequence"/>
</dbReference>
<keyword evidence="1 2" id="KW-0597">Phosphoprotein</keyword>
<dbReference type="InterPro" id="IPR050595">
    <property type="entry name" value="Bact_response_regulator"/>
</dbReference>
<dbReference type="GO" id="GO:0000160">
    <property type="term" value="P:phosphorelay signal transduction system"/>
    <property type="evidence" value="ECO:0007669"/>
    <property type="project" value="InterPro"/>
</dbReference>
<reference evidence="5 6" key="1">
    <citation type="submission" date="2019-04" db="EMBL/GenBank/DDBJ databases">
        <title>Azoarcus nasutitermitis sp. nov. isolated from termite nest.</title>
        <authorList>
            <person name="Lin S.-Y."/>
            <person name="Hameed A."/>
            <person name="Hsu Y.-H."/>
            <person name="Young C.-C."/>
        </authorList>
    </citation>
    <scope>NUCLEOTIDE SEQUENCE [LARGE SCALE GENOMIC DNA]</scope>
    <source>
        <strain evidence="5 6">CC-YHH838</strain>
    </source>
</reference>
<feature type="modified residue" description="4-aspartylphosphate" evidence="2">
    <location>
        <position position="57"/>
    </location>
</feature>
<dbReference type="SUPFAM" id="SSF52172">
    <property type="entry name" value="CheY-like"/>
    <property type="match status" value="2"/>
</dbReference>
<feature type="modified residue" description="4-aspartylphosphate" evidence="2">
    <location>
        <position position="198"/>
    </location>
</feature>
<name>A0A4S4AYW8_9RHOO</name>
<dbReference type="InterPro" id="IPR001789">
    <property type="entry name" value="Sig_transdc_resp-reg_receiver"/>
</dbReference>
<evidence type="ECO:0000313" key="6">
    <source>
        <dbReference type="Proteomes" id="UP000308430"/>
    </source>
</evidence>
<dbReference type="AlphaFoldDB" id="A0A4S4AYW8"/>